<evidence type="ECO:0000256" key="1">
    <source>
        <dbReference type="SAM" id="MobiDB-lite"/>
    </source>
</evidence>
<organism evidence="4 5">
    <name type="scientific">Pseudomonas nitroreducens</name>
    <dbReference type="NCBI Taxonomy" id="46680"/>
    <lineage>
        <taxon>Bacteria</taxon>
        <taxon>Pseudomonadati</taxon>
        <taxon>Pseudomonadota</taxon>
        <taxon>Gammaproteobacteria</taxon>
        <taxon>Pseudomonadales</taxon>
        <taxon>Pseudomonadaceae</taxon>
        <taxon>Pseudomonas</taxon>
    </lineage>
</organism>
<sequence>MKRSNLVLLVLLAVLVLGGIGYYLYRNLEPYTETIEHGASPQARANPYLAAEMYLRGRGIRVTTARGMEVLDKLPSKGQTLILLGTRENVTPTQNARLLDWANRGGHLIVTAESLWDEEEGKSGDALLDQLGVQQFLTADLKDKEEEKSTTPEEDSAVASQDEQQEETDKPEAEDDHPDQASSDHESEAAEADPYPELTKLYLENEKAPAYIDFDTDYHLFDSKNLAYAWANSADSTHLLQLQQGQGLITVLTDNWIWQNGELDAYDNAWLLWYLTQDSTVTLVYRADGTSLMTLLMRYFPQALLAAVLLLVLVLWRNGLRQGPLQPNPDRSRRQLEEHLRAGADFILRQRGQLALLQGLQRDVMRRARQRQPGFDRLPVAEQWQALGRMTRMPVSAISQAMRPYPQQRMAVAEFTRQVAHLQSLRNAL</sequence>
<reference evidence="4 5" key="1">
    <citation type="submission" date="2017-06" db="EMBL/GenBank/DDBJ databases">
        <title>Draft genome of Pseudomonas nitroreducens DF05.</title>
        <authorList>
            <person name="Iyer R."/>
        </authorList>
    </citation>
    <scope>NUCLEOTIDE SEQUENCE [LARGE SCALE GENOMIC DNA]</scope>
    <source>
        <strain evidence="4 5">DF05</strain>
    </source>
</reference>
<name>A0A2D0ACK7_PSENT</name>
<dbReference type="Pfam" id="PF14258">
    <property type="entry name" value="DUF4350"/>
    <property type="match status" value="1"/>
</dbReference>
<evidence type="ECO:0000313" key="5">
    <source>
        <dbReference type="Proteomes" id="UP000198145"/>
    </source>
</evidence>
<keyword evidence="2" id="KW-1133">Transmembrane helix</keyword>
<dbReference type="InterPro" id="IPR025646">
    <property type="entry name" value="DUF4350"/>
</dbReference>
<proteinExistence type="predicted"/>
<feature type="region of interest" description="Disordered" evidence="1">
    <location>
        <begin position="143"/>
        <end position="195"/>
    </location>
</feature>
<feature type="transmembrane region" description="Helical" evidence="2">
    <location>
        <begin position="299"/>
        <end position="316"/>
    </location>
</feature>
<evidence type="ECO:0000259" key="3">
    <source>
        <dbReference type="Pfam" id="PF14258"/>
    </source>
</evidence>
<protein>
    <recommendedName>
        <fullName evidence="3">DUF4350 domain-containing protein</fullName>
    </recommendedName>
</protein>
<gene>
    <name evidence="4" type="ORF">CEG18_17570</name>
</gene>
<evidence type="ECO:0000256" key="2">
    <source>
        <dbReference type="SAM" id="Phobius"/>
    </source>
</evidence>
<dbReference type="STRING" id="46680.GCA_000807755_00934"/>
<feature type="compositionally biased region" description="Basic and acidic residues" evidence="1">
    <location>
        <begin position="178"/>
        <end position="188"/>
    </location>
</feature>
<feature type="domain" description="DUF4350" evidence="3">
    <location>
        <begin position="42"/>
        <end position="276"/>
    </location>
</feature>
<dbReference type="SUPFAM" id="SSF52317">
    <property type="entry name" value="Class I glutamine amidotransferase-like"/>
    <property type="match status" value="1"/>
</dbReference>
<dbReference type="eggNOG" id="COG3064">
    <property type="taxonomic scope" value="Bacteria"/>
</dbReference>
<comment type="caution">
    <text evidence="4">The sequence shown here is derived from an EMBL/GenBank/DDBJ whole genome shotgun (WGS) entry which is preliminary data.</text>
</comment>
<dbReference type="Proteomes" id="UP000198145">
    <property type="component" value="Unassembled WGS sequence"/>
</dbReference>
<dbReference type="AlphaFoldDB" id="A0A2D0ACK7"/>
<dbReference type="RefSeq" id="WP_088419269.1">
    <property type="nucleotide sequence ID" value="NZ_NJBA01000006.1"/>
</dbReference>
<accession>A0A2D0ACK7</accession>
<keyword evidence="2" id="KW-0812">Transmembrane</keyword>
<dbReference type="EMBL" id="NJBA01000006">
    <property type="protein sequence ID" value="OWP49374.1"/>
    <property type="molecule type" value="Genomic_DNA"/>
</dbReference>
<evidence type="ECO:0000313" key="4">
    <source>
        <dbReference type="EMBL" id="OWP49374.1"/>
    </source>
</evidence>
<keyword evidence="2" id="KW-0472">Membrane</keyword>
<dbReference type="InterPro" id="IPR029062">
    <property type="entry name" value="Class_I_gatase-like"/>
</dbReference>